<evidence type="ECO:0000313" key="1">
    <source>
        <dbReference type="EMBL" id="ADC65341.1"/>
    </source>
</evidence>
<name>D3RXX8_FERPA</name>
<dbReference type="STRING" id="589924.Ferp_1183"/>
<proteinExistence type="predicted"/>
<dbReference type="eggNOG" id="arCOG06237">
    <property type="taxonomic scope" value="Archaea"/>
</dbReference>
<dbReference type="GeneID" id="8778695"/>
<dbReference type="AlphaFoldDB" id="D3RXX8"/>
<dbReference type="KEGG" id="fpl:Ferp_1183"/>
<protein>
    <recommendedName>
        <fullName evidence="3">Transcriptional regulator, AsnC family</fullName>
    </recommendedName>
</protein>
<organism evidence="1 2">
    <name type="scientific">Ferroglobus placidus (strain DSM 10642 / AEDII12DO)</name>
    <dbReference type="NCBI Taxonomy" id="589924"/>
    <lineage>
        <taxon>Archaea</taxon>
        <taxon>Methanobacteriati</taxon>
        <taxon>Methanobacteriota</taxon>
        <taxon>Archaeoglobi</taxon>
        <taxon>Archaeoglobales</taxon>
        <taxon>Archaeoglobaceae</taxon>
        <taxon>Ferroglobus</taxon>
    </lineage>
</organism>
<keyword evidence="2" id="KW-1185">Reference proteome</keyword>
<dbReference type="RefSeq" id="WP_012965684.1">
    <property type="nucleotide sequence ID" value="NC_013849.1"/>
</dbReference>
<dbReference type="EMBL" id="CP001899">
    <property type="protein sequence ID" value="ADC65341.1"/>
    <property type="molecule type" value="Genomic_DNA"/>
</dbReference>
<dbReference type="Proteomes" id="UP000002613">
    <property type="component" value="Chromosome"/>
</dbReference>
<evidence type="ECO:0008006" key="3">
    <source>
        <dbReference type="Google" id="ProtNLM"/>
    </source>
</evidence>
<accession>D3RXX8</accession>
<reference evidence="2" key="1">
    <citation type="submission" date="2010-02" db="EMBL/GenBank/DDBJ databases">
        <title>Complete sequence of Ferroglobus placidus DSM 10642.</title>
        <authorList>
            <consortium name="US DOE Joint Genome Institute"/>
            <person name="Lucas S."/>
            <person name="Copeland A."/>
            <person name="Lapidus A."/>
            <person name="Cheng J.-F."/>
            <person name="Bruce D."/>
            <person name="Goodwin L."/>
            <person name="Pitluck S."/>
            <person name="Saunders E."/>
            <person name="Brettin T."/>
            <person name="Detter J.C."/>
            <person name="Han C."/>
            <person name="Tapia R."/>
            <person name="Larimer F."/>
            <person name="Land M."/>
            <person name="Hauser L."/>
            <person name="Kyrpides N."/>
            <person name="Ivanova N."/>
            <person name="Holmes D."/>
            <person name="Lovley D."/>
            <person name="Kyrpides N."/>
            <person name="Anderson I.J."/>
            <person name="Woyke T."/>
        </authorList>
    </citation>
    <scope>NUCLEOTIDE SEQUENCE [LARGE SCALE GENOMIC DNA]</scope>
    <source>
        <strain evidence="2">DSM 10642 / AEDII12DO</strain>
    </source>
</reference>
<dbReference type="PaxDb" id="589924-Ferp_1183"/>
<dbReference type="OrthoDB" id="165520at2157"/>
<sequence>MDFDLRTPIVKLDKTRKAILREKIADPSITTRKLSEVLKEKYDISLSHARVAEIIKEMKEQEIFRETVIPNENYFIFAFMEMSFNNENFAEHWRRTYEYLISSPNVVLFFTTDGIMRWKTLMVFRSFQEVSRWVHHFLKEYGVLIQDLDLQIIYRILKFRFDESLLDDVISESSDTM</sequence>
<evidence type="ECO:0000313" key="2">
    <source>
        <dbReference type="Proteomes" id="UP000002613"/>
    </source>
</evidence>
<gene>
    <name evidence="1" type="ordered locus">Ferp_1183</name>
</gene>
<dbReference type="HOGENOM" id="CLU_1544159_0_0_2"/>
<reference evidence="1 2" key="2">
    <citation type="journal article" date="2011" name="Stand. Genomic Sci.">
        <title>Complete genome sequence of Ferroglobus placidus AEDII12DO.</title>
        <authorList>
            <person name="Anderson I."/>
            <person name="Risso C."/>
            <person name="Holmes D."/>
            <person name="Lucas S."/>
            <person name="Copeland A."/>
            <person name="Lapidus A."/>
            <person name="Cheng J.F."/>
            <person name="Bruce D."/>
            <person name="Goodwin L."/>
            <person name="Pitluck S."/>
            <person name="Saunders E."/>
            <person name="Brettin T."/>
            <person name="Detter J.C."/>
            <person name="Han C."/>
            <person name="Tapia R."/>
            <person name="Larimer F."/>
            <person name="Land M."/>
            <person name="Hauser L."/>
            <person name="Woyke T."/>
            <person name="Lovley D."/>
            <person name="Kyrpides N."/>
            <person name="Ivanova N."/>
        </authorList>
    </citation>
    <scope>NUCLEOTIDE SEQUENCE [LARGE SCALE GENOMIC DNA]</scope>
    <source>
        <strain evidence="2">DSM 10642 / AEDII12DO</strain>
    </source>
</reference>